<sequence>MERATEPDVAYRQIMTFNDDARLDTSKVRRAGGGKGIAVGGGVGVVAILLIGQLLGVDLSGLLGGGTAPQSTASGEPLDRCTTGASANEDVECRVVGAATSLDDFWTDTYPSVGDNRYASTSVTLFSGQVQTACGRASSAVGPFYCPADQMIYLDTDFYDALRGSLGAQGGSLAQMYVIAHEWGHHISNLTGTMSAIDREGTGPKSDGVRLELQADCFAGAWVAGASQTRDEAGTAFLKAPTQAEIADALDTASAIGDDRIQERAGQVNPETWTHGSSEQRQKWFTTGFERGATACDTFAADAL</sequence>
<dbReference type="Pfam" id="PF04228">
    <property type="entry name" value="Zn_peptidase"/>
    <property type="match status" value="1"/>
</dbReference>
<comment type="subcellular location">
    <subcellularLocation>
        <location evidence="1">Membrane</location>
        <topology evidence="1">Single-pass membrane protein</topology>
    </subcellularLocation>
</comment>
<keyword evidence="2" id="KW-0812">Transmembrane</keyword>
<gene>
    <name evidence="5" type="ORF">ATL41_0496</name>
</gene>
<evidence type="ECO:0000256" key="2">
    <source>
        <dbReference type="ARBA" id="ARBA00022692"/>
    </source>
</evidence>
<keyword evidence="4" id="KW-0472">Membrane</keyword>
<keyword evidence="3" id="KW-1133">Transmembrane helix</keyword>
<dbReference type="PANTHER" id="PTHR30168">
    <property type="entry name" value="PUTATIVE MEMBRANE PROTEIN YPFJ"/>
    <property type="match status" value="1"/>
</dbReference>
<protein>
    <recommendedName>
        <fullName evidence="7">Neutral zinc metallopeptidase</fullName>
    </recommendedName>
</protein>
<name>A0A2A9EC56_9MICO</name>
<evidence type="ECO:0000256" key="3">
    <source>
        <dbReference type="ARBA" id="ARBA00022989"/>
    </source>
</evidence>
<dbReference type="SUPFAM" id="SSF55486">
    <property type="entry name" value="Metalloproteases ('zincins'), catalytic domain"/>
    <property type="match status" value="1"/>
</dbReference>
<dbReference type="GO" id="GO:0016020">
    <property type="term" value="C:membrane"/>
    <property type="evidence" value="ECO:0007669"/>
    <property type="project" value="UniProtKB-SubCell"/>
</dbReference>
<keyword evidence="6" id="KW-1185">Reference proteome</keyword>
<comment type="caution">
    <text evidence="5">The sequence shown here is derived from an EMBL/GenBank/DDBJ whole genome shotgun (WGS) entry which is preliminary data.</text>
</comment>
<dbReference type="PANTHER" id="PTHR30168:SF0">
    <property type="entry name" value="INNER MEMBRANE PROTEIN"/>
    <property type="match status" value="1"/>
</dbReference>
<organism evidence="5 6">
    <name type="scientific">Flavimobilis soli</name>
    <dbReference type="NCBI Taxonomy" id="442709"/>
    <lineage>
        <taxon>Bacteria</taxon>
        <taxon>Bacillati</taxon>
        <taxon>Actinomycetota</taxon>
        <taxon>Actinomycetes</taxon>
        <taxon>Micrococcales</taxon>
        <taxon>Jonesiaceae</taxon>
        <taxon>Flavimobilis</taxon>
    </lineage>
</organism>
<evidence type="ECO:0008006" key="7">
    <source>
        <dbReference type="Google" id="ProtNLM"/>
    </source>
</evidence>
<dbReference type="Proteomes" id="UP000221394">
    <property type="component" value="Unassembled WGS sequence"/>
</dbReference>
<evidence type="ECO:0000313" key="6">
    <source>
        <dbReference type="Proteomes" id="UP000221394"/>
    </source>
</evidence>
<evidence type="ECO:0000313" key="5">
    <source>
        <dbReference type="EMBL" id="PFG35799.1"/>
    </source>
</evidence>
<accession>A0A2A9EC56</accession>
<dbReference type="InterPro" id="IPR007343">
    <property type="entry name" value="Uncharacterised_pept_Zn_put"/>
</dbReference>
<dbReference type="AlphaFoldDB" id="A0A2A9EC56"/>
<proteinExistence type="predicted"/>
<dbReference type="EMBL" id="PDJH01000001">
    <property type="protein sequence ID" value="PFG35799.1"/>
    <property type="molecule type" value="Genomic_DNA"/>
</dbReference>
<reference evidence="5 6" key="1">
    <citation type="submission" date="2017-10" db="EMBL/GenBank/DDBJ databases">
        <title>Sequencing the genomes of 1000 actinobacteria strains.</title>
        <authorList>
            <person name="Klenk H.-P."/>
        </authorList>
    </citation>
    <scope>NUCLEOTIDE SEQUENCE [LARGE SCALE GENOMIC DNA]</scope>
    <source>
        <strain evidence="5 6">DSM 21574</strain>
    </source>
</reference>
<evidence type="ECO:0000256" key="4">
    <source>
        <dbReference type="ARBA" id="ARBA00023136"/>
    </source>
</evidence>
<evidence type="ECO:0000256" key="1">
    <source>
        <dbReference type="ARBA" id="ARBA00004167"/>
    </source>
</evidence>